<comment type="caution">
    <text evidence="1">The sequence shown here is derived from an EMBL/GenBank/DDBJ whole genome shotgun (WGS) entry which is preliminary data.</text>
</comment>
<evidence type="ECO:0000313" key="1">
    <source>
        <dbReference type="EMBL" id="MBC2845169.1"/>
    </source>
</evidence>
<name>A0A842ISP4_9FLAO</name>
<organism evidence="1 2">
    <name type="scientific">Winogradskyella flava</name>
    <dbReference type="NCBI Taxonomy" id="1884876"/>
    <lineage>
        <taxon>Bacteria</taxon>
        <taxon>Pseudomonadati</taxon>
        <taxon>Bacteroidota</taxon>
        <taxon>Flavobacteriia</taxon>
        <taxon>Flavobacteriales</taxon>
        <taxon>Flavobacteriaceae</taxon>
        <taxon>Winogradskyella</taxon>
    </lineage>
</organism>
<keyword evidence="2" id="KW-1185">Reference proteome</keyword>
<accession>A0A842ISP4</accession>
<dbReference type="Proteomes" id="UP000533900">
    <property type="component" value="Unassembled WGS sequence"/>
</dbReference>
<dbReference type="RefSeq" id="WP_185788879.1">
    <property type="nucleotide sequence ID" value="NZ_JACLCP010000002.1"/>
</dbReference>
<dbReference type="EMBL" id="JACLCP010000002">
    <property type="protein sequence ID" value="MBC2845169.1"/>
    <property type="molecule type" value="Genomic_DNA"/>
</dbReference>
<dbReference type="AlphaFoldDB" id="A0A842ISP4"/>
<protein>
    <submittedName>
        <fullName evidence="1">Uncharacterized protein</fullName>
    </submittedName>
</protein>
<proteinExistence type="predicted"/>
<sequence length="198" mass="22819">MKKIKILYLLIVVCTDCGQNNTSNNKTDEKLEKDSLTALVKPEVNGEFAIYEHDLSMYNEKYLMRITPSVDSINSKYESYILLTKKTDTIFNKRINIDSLGQTIIKHKIFADSTEHSKITTDYELRRIVYHGVRTNNLYFEADIASTVGTKDLKVLFQLSYLYKGEIGKLFVNGFSEKGWENNTGEIDNKKNRIIINP</sequence>
<reference evidence="1" key="1">
    <citation type="submission" date="2020-08" db="EMBL/GenBank/DDBJ databases">
        <title>Winogradskyella ouciana sp. nov., isolated from the hadal seawater of the Mariana Trench.</title>
        <authorList>
            <person name="He X."/>
        </authorList>
    </citation>
    <scope>NUCLEOTIDE SEQUENCE [LARGE SCALE GENOMIC DNA]</scope>
    <source>
        <strain evidence="1">KCTC 52348</strain>
    </source>
</reference>
<gene>
    <name evidence="1" type="ORF">H7F21_08695</name>
</gene>
<evidence type="ECO:0000313" key="2">
    <source>
        <dbReference type="Proteomes" id="UP000533900"/>
    </source>
</evidence>